<comment type="catalytic activity">
    <reaction evidence="10">
        <text>L-leucine + 2-oxoglutarate = 4-methyl-2-oxopentanoate + L-glutamate</text>
        <dbReference type="Rhea" id="RHEA:18321"/>
        <dbReference type="ChEBI" id="CHEBI:16810"/>
        <dbReference type="ChEBI" id="CHEBI:17865"/>
        <dbReference type="ChEBI" id="CHEBI:29985"/>
        <dbReference type="ChEBI" id="CHEBI:57427"/>
        <dbReference type="EC" id="2.6.1.42"/>
    </reaction>
</comment>
<dbReference type="SUPFAM" id="SSF56752">
    <property type="entry name" value="D-aminoacid aminotransferase-like PLP-dependent enzymes"/>
    <property type="match status" value="1"/>
</dbReference>
<dbReference type="GO" id="GO:0004084">
    <property type="term" value="F:branched-chain-amino-acid transaminase activity"/>
    <property type="evidence" value="ECO:0007669"/>
    <property type="project" value="UniProtKB-EC"/>
</dbReference>
<comment type="cofactor">
    <cofactor evidence="1 12">
        <name>pyridoxal 5'-phosphate</name>
        <dbReference type="ChEBI" id="CHEBI:597326"/>
    </cofactor>
</comment>
<proteinExistence type="inferred from homology"/>
<accession>A0A3A1NJC4</accession>
<comment type="pathway">
    <text evidence="4">Amino-acid biosynthesis; L-leucine biosynthesis; L-leucine from 3-methyl-2-oxobutanoate: step 4/4.</text>
</comment>
<evidence type="ECO:0000256" key="1">
    <source>
        <dbReference type="ARBA" id="ARBA00001933"/>
    </source>
</evidence>
<dbReference type="InterPro" id="IPR001544">
    <property type="entry name" value="Aminotrans_IV"/>
</dbReference>
<dbReference type="RefSeq" id="WP_119646469.1">
    <property type="nucleotide sequence ID" value="NZ_QXFI01000013.1"/>
</dbReference>
<dbReference type="OrthoDB" id="9805628at2"/>
<dbReference type="Gene3D" id="3.20.10.10">
    <property type="entry name" value="D-amino Acid Aminotransferase, subunit A, domain 2"/>
    <property type="match status" value="1"/>
</dbReference>
<dbReference type="AlphaFoldDB" id="A0A3A1NJC4"/>
<keyword evidence="7 12" id="KW-0663">Pyridoxal phosphate</keyword>
<reference evidence="14 16" key="2">
    <citation type="submission" date="2019-07" db="EMBL/GenBank/DDBJ databases">
        <title>Draft genome of two Muricauda strains isolated from deep sea.</title>
        <authorList>
            <person name="Sun C."/>
        </authorList>
    </citation>
    <scope>NUCLEOTIDE SEQUENCE [LARGE SCALE GENOMIC DNA]</scope>
    <source>
        <strain evidence="14 16">72</strain>
    </source>
</reference>
<evidence type="ECO:0000256" key="12">
    <source>
        <dbReference type="RuleBase" id="RU004516"/>
    </source>
</evidence>
<protein>
    <recommendedName>
        <fullName evidence="6">branched-chain-amino-acid transaminase</fullName>
        <ecNumber evidence="6">2.6.1.42</ecNumber>
    </recommendedName>
</protein>
<comment type="catalytic activity">
    <reaction evidence="9">
        <text>L-isoleucine + 2-oxoglutarate = (S)-3-methyl-2-oxopentanoate + L-glutamate</text>
        <dbReference type="Rhea" id="RHEA:24801"/>
        <dbReference type="ChEBI" id="CHEBI:16810"/>
        <dbReference type="ChEBI" id="CHEBI:29985"/>
        <dbReference type="ChEBI" id="CHEBI:35146"/>
        <dbReference type="ChEBI" id="CHEBI:58045"/>
        <dbReference type="EC" id="2.6.1.42"/>
    </reaction>
</comment>
<dbReference type="CDD" id="cd00449">
    <property type="entry name" value="PLPDE_IV"/>
    <property type="match status" value="1"/>
</dbReference>
<gene>
    <name evidence="13" type="ORF">D2V05_05295</name>
    <name evidence="14" type="ORF">FQ017_05260</name>
</gene>
<evidence type="ECO:0000256" key="8">
    <source>
        <dbReference type="ARBA" id="ARBA00048212"/>
    </source>
</evidence>
<evidence type="ECO:0000313" key="13">
    <source>
        <dbReference type="EMBL" id="RIV45986.1"/>
    </source>
</evidence>
<keyword evidence="13" id="KW-0032">Aminotransferase</keyword>
<dbReference type="EMBL" id="VNWK01000013">
    <property type="protein sequence ID" value="TXJ98752.1"/>
    <property type="molecule type" value="Genomic_DNA"/>
</dbReference>
<dbReference type="Proteomes" id="UP000321621">
    <property type="component" value="Unassembled WGS sequence"/>
</dbReference>
<evidence type="ECO:0000256" key="10">
    <source>
        <dbReference type="ARBA" id="ARBA00049229"/>
    </source>
</evidence>
<evidence type="ECO:0000256" key="3">
    <source>
        <dbReference type="ARBA" id="ARBA00004931"/>
    </source>
</evidence>
<dbReference type="Gene3D" id="3.30.470.10">
    <property type="match status" value="1"/>
</dbReference>
<evidence type="ECO:0000313" key="16">
    <source>
        <dbReference type="Proteomes" id="UP000321621"/>
    </source>
</evidence>
<dbReference type="Pfam" id="PF01063">
    <property type="entry name" value="Aminotran_4"/>
    <property type="match status" value="1"/>
</dbReference>
<evidence type="ECO:0000256" key="9">
    <source>
        <dbReference type="ARBA" id="ARBA00048798"/>
    </source>
</evidence>
<dbReference type="PROSITE" id="PS00770">
    <property type="entry name" value="AA_TRANSFER_CLASS_4"/>
    <property type="match status" value="1"/>
</dbReference>
<comment type="caution">
    <text evidence="13">The sequence shown here is derived from an EMBL/GenBank/DDBJ whole genome shotgun (WGS) entry which is preliminary data.</text>
</comment>
<comment type="catalytic activity">
    <reaction evidence="8">
        <text>L-valine + 2-oxoglutarate = 3-methyl-2-oxobutanoate + L-glutamate</text>
        <dbReference type="Rhea" id="RHEA:24813"/>
        <dbReference type="ChEBI" id="CHEBI:11851"/>
        <dbReference type="ChEBI" id="CHEBI:16810"/>
        <dbReference type="ChEBI" id="CHEBI:29985"/>
        <dbReference type="ChEBI" id="CHEBI:57762"/>
        <dbReference type="EC" id="2.6.1.42"/>
    </reaction>
</comment>
<dbReference type="InterPro" id="IPR043132">
    <property type="entry name" value="BCAT-like_C"/>
</dbReference>
<evidence type="ECO:0000313" key="14">
    <source>
        <dbReference type="EMBL" id="TXJ98752.1"/>
    </source>
</evidence>
<dbReference type="PANTHER" id="PTHR42743:SF11">
    <property type="entry name" value="AMINODEOXYCHORISMATE LYASE"/>
    <property type="match status" value="1"/>
</dbReference>
<dbReference type="PANTHER" id="PTHR42743">
    <property type="entry name" value="AMINO-ACID AMINOTRANSFERASE"/>
    <property type="match status" value="1"/>
</dbReference>
<evidence type="ECO:0000256" key="6">
    <source>
        <dbReference type="ARBA" id="ARBA00013053"/>
    </source>
</evidence>
<evidence type="ECO:0000256" key="11">
    <source>
        <dbReference type="RuleBase" id="RU004106"/>
    </source>
</evidence>
<comment type="similarity">
    <text evidence="5 11">Belongs to the class-IV pyridoxal-phosphate-dependent aminotransferase family.</text>
</comment>
<dbReference type="Proteomes" id="UP000266691">
    <property type="component" value="Unassembled WGS sequence"/>
</dbReference>
<keyword evidence="16" id="KW-1185">Reference proteome</keyword>
<evidence type="ECO:0000256" key="2">
    <source>
        <dbReference type="ARBA" id="ARBA00004824"/>
    </source>
</evidence>
<dbReference type="InterPro" id="IPR050571">
    <property type="entry name" value="Class-IV_PLP-Dep_Aminotrnsfr"/>
</dbReference>
<name>A0A3A1NJC4_9FLAO</name>
<dbReference type="GO" id="GO:0046394">
    <property type="term" value="P:carboxylic acid biosynthetic process"/>
    <property type="evidence" value="ECO:0007669"/>
    <property type="project" value="UniProtKB-ARBA"/>
</dbReference>
<evidence type="ECO:0000256" key="4">
    <source>
        <dbReference type="ARBA" id="ARBA00005072"/>
    </source>
</evidence>
<dbReference type="InterPro" id="IPR043131">
    <property type="entry name" value="BCAT-like_N"/>
</dbReference>
<dbReference type="EC" id="2.6.1.42" evidence="6"/>
<evidence type="ECO:0000313" key="15">
    <source>
        <dbReference type="Proteomes" id="UP000266691"/>
    </source>
</evidence>
<dbReference type="EMBL" id="QXFI01000013">
    <property type="protein sequence ID" value="RIV45986.1"/>
    <property type="molecule type" value="Genomic_DNA"/>
</dbReference>
<reference evidence="13 15" key="1">
    <citation type="submission" date="2018-08" db="EMBL/GenBank/DDBJ databases">
        <title>Proposal of Muricauda 72 sp.nov. and Muricauda NH166 sp.nov., isolated from seawater.</title>
        <authorList>
            <person name="Cheng H."/>
            <person name="Wu Y.-H."/>
            <person name="Guo L.-L."/>
            <person name="Xu X.-W."/>
        </authorList>
    </citation>
    <scope>NUCLEOTIDE SEQUENCE [LARGE SCALE GENOMIC DNA]</scope>
    <source>
        <strain evidence="13 15">72</strain>
    </source>
</reference>
<evidence type="ECO:0000256" key="7">
    <source>
        <dbReference type="ARBA" id="ARBA00022898"/>
    </source>
</evidence>
<sequence length="284" mass="32256">MINFNGTLFPQEKEILTADNRGLKYGDALFETLRCVNGALFFWEDHYFRLMASMRILRMEIPMEFTLEFLEEEIKRTISANDEDTGATRVRLTVFRKDGGLYTPATNDVSYVIETSTLESPFYLMDDSPYEVELFKDFYVNKDMLSNLKTSNRVLHVVASVFSKENGYANCLLVNTDKQVVEAINGNLFVVKGNQIKTPPLSDGCLDGIIRKKLMEIISSSEEWELLEESISPFELQKADEMFITNSIQGIQPISKYRKKEFGSSVAKGLVGKLNAKARLAQTS</sequence>
<dbReference type="InterPro" id="IPR036038">
    <property type="entry name" value="Aminotransferase-like"/>
</dbReference>
<dbReference type="InterPro" id="IPR018300">
    <property type="entry name" value="Aminotrans_IV_CS"/>
</dbReference>
<organism evidence="13 15">
    <name type="scientific">Flagellimonas pelagia</name>
    <dbReference type="NCBI Taxonomy" id="2306998"/>
    <lineage>
        <taxon>Bacteria</taxon>
        <taxon>Pseudomonadati</taxon>
        <taxon>Bacteroidota</taxon>
        <taxon>Flavobacteriia</taxon>
        <taxon>Flavobacteriales</taxon>
        <taxon>Flavobacteriaceae</taxon>
        <taxon>Flagellimonas</taxon>
    </lineage>
</organism>
<comment type="pathway">
    <text evidence="3">Amino-acid biosynthesis; L-valine biosynthesis; L-valine from pyruvate: step 4/4.</text>
</comment>
<comment type="pathway">
    <text evidence="2">Amino-acid biosynthesis; L-isoleucine biosynthesis; L-isoleucine from 2-oxobutanoate: step 4/4.</text>
</comment>
<evidence type="ECO:0000256" key="5">
    <source>
        <dbReference type="ARBA" id="ARBA00009320"/>
    </source>
</evidence>
<keyword evidence="13" id="KW-0808">Transferase</keyword>